<evidence type="ECO:0000256" key="4">
    <source>
        <dbReference type="ARBA" id="ARBA00035261"/>
    </source>
</evidence>
<dbReference type="NCBIfam" id="TIGR01049">
    <property type="entry name" value="rpsJ_bact"/>
    <property type="match status" value="1"/>
</dbReference>
<comment type="caution">
    <text evidence="7">The sequence shown here is derived from an EMBL/GenBank/DDBJ whole genome shotgun (WGS) entry which is preliminary data.</text>
</comment>
<sequence length="255" mass="28837">MFSACRTNLFDLSTKILKNSTKITSGNGLIILGSQKRFGSTHSELLGKALGEKLFFEEEKVPIESIDEVYAQPKRLEPTHGIPVCQVQLRSYSLHRLDFYVEFIQKVAYTMKMPCSGTVFLPTRKQRWAVLKSPFVHKSAMEIFERRTHKRLIQIRDASPESVEAFLKYVEENVPAGVGMKSKTFEYEQVGYGKSVSVDKAEMEKLNEIAAKLPPTPRDIKNMAELVAAELAKNPKANIENITKEIISKARSLPK</sequence>
<proteinExistence type="inferred from homology"/>
<dbReference type="HAMAP" id="MF_00508">
    <property type="entry name" value="Ribosomal_uS10"/>
    <property type="match status" value="1"/>
</dbReference>
<dbReference type="InterPro" id="IPR001848">
    <property type="entry name" value="Ribosomal_uS10"/>
</dbReference>
<evidence type="ECO:0000256" key="1">
    <source>
        <dbReference type="ARBA" id="ARBA00007102"/>
    </source>
</evidence>
<dbReference type="EMBL" id="MBFU01000115">
    <property type="protein sequence ID" value="PWA01987.1"/>
    <property type="molecule type" value="Genomic_DNA"/>
</dbReference>
<dbReference type="AlphaFoldDB" id="A0A2U1JA62"/>
<name>A0A2U1JA62_SMIAN</name>
<organism evidence="7 8">
    <name type="scientific">Smittium angustum</name>
    <dbReference type="NCBI Taxonomy" id="133377"/>
    <lineage>
        <taxon>Eukaryota</taxon>
        <taxon>Fungi</taxon>
        <taxon>Fungi incertae sedis</taxon>
        <taxon>Zoopagomycota</taxon>
        <taxon>Kickxellomycotina</taxon>
        <taxon>Harpellomycetes</taxon>
        <taxon>Harpellales</taxon>
        <taxon>Legeriomycetaceae</taxon>
        <taxon>Smittium</taxon>
    </lineage>
</organism>
<gene>
    <name evidence="7" type="ORF">BB558_001881</name>
</gene>
<keyword evidence="2" id="KW-0689">Ribosomal protein</keyword>
<dbReference type="InterPro" id="IPR036838">
    <property type="entry name" value="Ribosomal_uS10_dom_sf"/>
</dbReference>
<dbReference type="PANTHER" id="PTHR11700">
    <property type="entry name" value="30S RIBOSOMAL PROTEIN S10 FAMILY MEMBER"/>
    <property type="match status" value="1"/>
</dbReference>
<dbReference type="GO" id="GO:0005840">
    <property type="term" value="C:ribosome"/>
    <property type="evidence" value="ECO:0007669"/>
    <property type="project" value="UniProtKB-KW"/>
</dbReference>
<dbReference type="Gene3D" id="3.30.70.600">
    <property type="entry name" value="Ribosomal protein S10 domain"/>
    <property type="match status" value="1"/>
</dbReference>
<evidence type="ECO:0000259" key="6">
    <source>
        <dbReference type="SMART" id="SM01403"/>
    </source>
</evidence>
<dbReference type="GO" id="GO:0003735">
    <property type="term" value="F:structural constituent of ribosome"/>
    <property type="evidence" value="ECO:0007669"/>
    <property type="project" value="InterPro"/>
</dbReference>
<dbReference type="SUPFAM" id="SSF54999">
    <property type="entry name" value="Ribosomal protein S10"/>
    <property type="match status" value="1"/>
</dbReference>
<dbReference type="Proteomes" id="UP000245591">
    <property type="component" value="Unassembled WGS sequence"/>
</dbReference>
<dbReference type="FunFam" id="3.30.70.600:FF:000003">
    <property type="entry name" value="30S ribosomal protein S10"/>
    <property type="match status" value="1"/>
</dbReference>
<reference evidence="7 8" key="1">
    <citation type="journal article" date="2018" name="MBio">
        <title>Comparative Genomics Reveals the Core Gene Toolbox for the Fungus-Insect Symbiosis.</title>
        <authorList>
            <person name="Wang Y."/>
            <person name="Stata M."/>
            <person name="Wang W."/>
            <person name="Stajich J.E."/>
            <person name="White M.M."/>
            <person name="Moncalvo J.M."/>
        </authorList>
    </citation>
    <scope>NUCLEOTIDE SEQUENCE [LARGE SCALE GENOMIC DNA]</scope>
    <source>
        <strain evidence="7 8">AUS-126-30</strain>
    </source>
</reference>
<keyword evidence="8" id="KW-1185">Reference proteome</keyword>
<accession>A0A2U1JA62</accession>
<feature type="domain" description="Small ribosomal subunit protein uS10" evidence="6">
    <location>
        <begin position="86"/>
        <end position="183"/>
    </location>
</feature>
<dbReference type="Pfam" id="PF00338">
    <property type="entry name" value="Ribosomal_S10"/>
    <property type="match status" value="1"/>
</dbReference>
<dbReference type="GO" id="GO:1990904">
    <property type="term" value="C:ribonucleoprotein complex"/>
    <property type="evidence" value="ECO:0007669"/>
    <property type="project" value="UniProtKB-KW"/>
</dbReference>
<evidence type="ECO:0000313" key="8">
    <source>
        <dbReference type="Proteomes" id="UP000245591"/>
    </source>
</evidence>
<keyword evidence="3" id="KW-0687">Ribonucleoprotein</keyword>
<evidence type="ECO:0000256" key="2">
    <source>
        <dbReference type="ARBA" id="ARBA00022980"/>
    </source>
</evidence>
<dbReference type="PRINTS" id="PR00971">
    <property type="entry name" value="RIBOSOMALS10"/>
</dbReference>
<evidence type="ECO:0000256" key="3">
    <source>
        <dbReference type="ARBA" id="ARBA00023274"/>
    </source>
</evidence>
<dbReference type="SMART" id="SM01403">
    <property type="entry name" value="Ribosomal_S10"/>
    <property type="match status" value="1"/>
</dbReference>
<evidence type="ECO:0000313" key="7">
    <source>
        <dbReference type="EMBL" id="PWA01987.1"/>
    </source>
</evidence>
<dbReference type="InterPro" id="IPR027486">
    <property type="entry name" value="Ribosomal_uS10_dom"/>
</dbReference>
<dbReference type="GO" id="GO:0006412">
    <property type="term" value="P:translation"/>
    <property type="evidence" value="ECO:0007669"/>
    <property type="project" value="InterPro"/>
</dbReference>
<protein>
    <recommendedName>
        <fullName evidence="4">Small ribosomal subunit protein uS10m</fullName>
    </recommendedName>
    <alternativeName>
        <fullName evidence="5">37S ribosomal protein S10, mitochondrial</fullName>
    </alternativeName>
</protein>
<evidence type="ECO:0000256" key="5">
    <source>
        <dbReference type="ARBA" id="ARBA00042916"/>
    </source>
</evidence>
<comment type="similarity">
    <text evidence="1">Belongs to the universal ribosomal protein uS10 family.</text>
</comment>